<dbReference type="GO" id="GO:0004239">
    <property type="term" value="F:initiator methionyl aminopeptidase activity"/>
    <property type="evidence" value="ECO:0007669"/>
    <property type="project" value="UniProtKB-UniRule"/>
</dbReference>
<keyword evidence="10" id="KW-1185">Reference proteome</keyword>
<dbReference type="InterPro" id="IPR001714">
    <property type="entry name" value="Pept_M24_MAP"/>
</dbReference>
<dbReference type="InterPro" id="IPR002467">
    <property type="entry name" value="Pept_M24A_MAP1"/>
</dbReference>
<evidence type="ECO:0000256" key="4">
    <source>
        <dbReference type="ARBA" id="ARBA00022723"/>
    </source>
</evidence>
<organism evidence="9 10">
    <name type="scientific">Succiniclasticum ruminis</name>
    <dbReference type="NCBI Taxonomy" id="40841"/>
    <lineage>
        <taxon>Bacteria</taxon>
        <taxon>Bacillati</taxon>
        <taxon>Bacillota</taxon>
        <taxon>Negativicutes</taxon>
        <taxon>Acidaminococcales</taxon>
        <taxon>Acidaminococcaceae</taxon>
        <taxon>Succiniclasticum</taxon>
    </lineage>
</organism>
<dbReference type="Gene3D" id="3.90.230.10">
    <property type="entry name" value="Creatinase/methionine aminopeptidase superfamily"/>
    <property type="match status" value="1"/>
</dbReference>
<reference evidence="10" key="1">
    <citation type="submission" date="2016-10" db="EMBL/GenBank/DDBJ databases">
        <authorList>
            <person name="Varghese N."/>
            <person name="Submissions S."/>
        </authorList>
    </citation>
    <scope>NUCLEOTIDE SEQUENCE [LARGE SCALE GENOMIC DNA]</scope>
    <source>
        <strain evidence="10">DSM 11005</strain>
    </source>
</reference>
<evidence type="ECO:0000256" key="1">
    <source>
        <dbReference type="ARBA" id="ARBA00002521"/>
    </source>
</evidence>
<proteinExistence type="inferred from homology"/>
<evidence type="ECO:0000313" key="10">
    <source>
        <dbReference type="Proteomes" id="UP000198943"/>
    </source>
</evidence>
<feature type="binding site" evidence="6">
    <location>
        <position position="143"/>
    </location>
    <ligand>
        <name>a divalent metal cation</name>
        <dbReference type="ChEBI" id="CHEBI:60240"/>
        <label>2</label>
        <note>catalytic</note>
    </ligand>
</feature>
<dbReference type="PANTHER" id="PTHR43330:SF8">
    <property type="entry name" value="METHIONINE AMINOPEPTIDASE 1D, MITOCHONDRIAL"/>
    <property type="match status" value="1"/>
</dbReference>
<dbReference type="InterPro" id="IPR036005">
    <property type="entry name" value="Creatinase/aminopeptidase-like"/>
</dbReference>
<dbReference type="AlphaFoldDB" id="A0A1G6KEQ2"/>
<gene>
    <name evidence="6" type="primary">map</name>
    <name evidence="9" type="ORF">SAMN04487864_104189</name>
</gene>
<comment type="cofactor">
    <cofactor evidence="6">
        <name>Co(2+)</name>
        <dbReference type="ChEBI" id="CHEBI:48828"/>
    </cofactor>
    <cofactor evidence="6">
        <name>Zn(2+)</name>
        <dbReference type="ChEBI" id="CHEBI:29105"/>
    </cofactor>
    <cofactor evidence="6">
        <name>Mn(2+)</name>
        <dbReference type="ChEBI" id="CHEBI:29035"/>
    </cofactor>
    <cofactor evidence="6">
        <name>Fe(2+)</name>
        <dbReference type="ChEBI" id="CHEBI:29033"/>
    </cofactor>
    <text evidence="6">Binds 2 divalent metal cations per subunit. Has a high-affinity and a low affinity metal-binding site. The true nature of the physiological cofactor is under debate. The enzyme is active with cobalt, zinc, manganese or divalent iron ions. Most likely, methionine aminopeptidases function as mononuclear Fe(2+)-metalloproteases under physiological conditions, and the catalytically relevant metal-binding site has been assigned to the histidine-containing high-affinity site.</text>
</comment>
<feature type="binding site" evidence="6">
    <location>
        <position position="271"/>
    </location>
    <ligand>
        <name>a divalent metal cation</name>
        <dbReference type="ChEBI" id="CHEBI:60240"/>
        <label>2</label>
        <note>catalytic</note>
    </ligand>
</feature>
<dbReference type="GO" id="GO:0046872">
    <property type="term" value="F:metal ion binding"/>
    <property type="evidence" value="ECO:0007669"/>
    <property type="project" value="UniProtKB-UniRule"/>
</dbReference>
<dbReference type="HAMAP" id="MF_01974">
    <property type="entry name" value="MetAP_1"/>
    <property type="match status" value="1"/>
</dbReference>
<sequence length="286" mass="31414">MSETVCWCGSGKPYEDCHKEIEDEIRLHQLAGEEVPTRQMIKTPEQIAGIREACKLNTAVLDEVAKYIRKGMTTEEIDRIVYDFTVAHGGIPAPLNFCGFPKSVCTSINDVVCHGIPSEKVVLRSGDIVNIDASTILNNYYGDASRMFEIGRVDKRAKDLVAITKECLKRGLAAVKPWGHLGDIGAAVSQLAHKHGYSVVEEFGGHGVGVEFHEDPFVAHVGKKGTGMLLVPGMIFTIEPMINTGRKNVFIDEADDWTVYTEDGGLSAQWEYTVLVTETGAEVLSW</sequence>
<dbReference type="PANTHER" id="PTHR43330">
    <property type="entry name" value="METHIONINE AMINOPEPTIDASE"/>
    <property type="match status" value="1"/>
</dbReference>
<feature type="binding site" evidence="6">
    <location>
        <position position="206"/>
    </location>
    <ligand>
        <name>a divalent metal cation</name>
        <dbReference type="ChEBI" id="CHEBI:60240"/>
        <label>2</label>
        <note>catalytic</note>
    </ligand>
</feature>
<dbReference type="PROSITE" id="PS00680">
    <property type="entry name" value="MAP_1"/>
    <property type="match status" value="1"/>
</dbReference>
<comment type="catalytic activity">
    <reaction evidence="6 7">
        <text>Release of N-terminal amino acids, preferentially methionine, from peptides and arylamides.</text>
        <dbReference type="EC" id="3.4.11.18"/>
    </reaction>
</comment>
<dbReference type="GO" id="GO:0070006">
    <property type="term" value="F:metalloaminopeptidase activity"/>
    <property type="evidence" value="ECO:0007669"/>
    <property type="project" value="UniProtKB-UniRule"/>
</dbReference>
<comment type="function">
    <text evidence="1 6">Removes the N-terminal methionine from nascent proteins. The N-terminal methionine is often cleaved when the second residue in the primary sequence is small and uncharged (Met-Ala-, Cys, Gly, Pro, Ser, Thr, or Val). Requires deformylation of the N(alpha)-formylated initiator methionine before it can be hydrolyzed.</text>
</comment>
<keyword evidence="2 6" id="KW-0031">Aminopeptidase</keyword>
<evidence type="ECO:0000256" key="3">
    <source>
        <dbReference type="ARBA" id="ARBA00022670"/>
    </source>
</evidence>
<dbReference type="Pfam" id="PF00557">
    <property type="entry name" value="Peptidase_M24"/>
    <property type="match status" value="1"/>
</dbReference>
<dbReference type="RefSeq" id="WP_093729870.1">
    <property type="nucleotide sequence ID" value="NZ_FMYW01000004.1"/>
</dbReference>
<evidence type="ECO:0000313" key="9">
    <source>
        <dbReference type="EMBL" id="SDC28776.1"/>
    </source>
</evidence>
<feature type="binding site" evidence="6">
    <location>
        <position position="271"/>
    </location>
    <ligand>
        <name>a divalent metal cation</name>
        <dbReference type="ChEBI" id="CHEBI:60240"/>
        <label>1</label>
    </ligand>
</feature>
<evidence type="ECO:0000259" key="8">
    <source>
        <dbReference type="Pfam" id="PF00557"/>
    </source>
</evidence>
<feature type="binding site" evidence="6">
    <location>
        <position position="132"/>
    </location>
    <ligand>
        <name>a divalent metal cation</name>
        <dbReference type="ChEBI" id="CHEBI:60240"/>
        <label>1</label>
    </ligand>
</feature>
<dbReference type="CDD" id="cd01086">
    <property type="entry name" value="MetAP1"/>
    <property type="match status" value="1"/>
</dbReference>
<evidence type="ECO:0000256" key="2">
    <source>
        <dbReference type="ARBA" id="ARBA00022438"/>
    </source>
</evidence>
<keyword evidence="3 6" id="KW-0645">Protease</keyword>
<dbReference type="OrthoDB" id="9802055at2"/>
<comment type="similarity">
    <text evidence="6">Belongs to the peptidase M24A family. Methionine aminopeptidase type 1 subfamily.</text>
</comment>
<keyword evidence="4 6" id="KW-0479">Metal-binding</keyword>
<feature type="domain" description="Peptidase M24" evidence="8">
    <location>
        <begin position="49"/>
        <end position="278"/>
    </location>
</feature>
<dbReference type="EC" id="3.4.11.18" evidence="6 7"/>
<dbReference type="NCBIfam" id="TIGR00500">
    <property type="entry name" value="met_pdase_I"/>
    <property type="match status" value="1"/>
</dbReference>
<dbReference type="NCBIfam" id="NF008970">
    <property type="entry name" value="PRK12318.1"/>
    <property type="match status" value="1"/>
</dbReference>
<comment type="subunit">
    <text evidence="6">Monomer.</text>
</comment>
<dbReference type="EMBL" id="FMYW01000004">
    <property type="protein sequence ID" value="SDC28776.1"/>
    <property type="molecule type" value="Genomic_DNA"/>
</dbReference>
<dbReference type="Proteomes" id="UP000198943">
    <property type="component" value="Unassembled WGS sequence"/>
</dbReference>
<feature type="binding site" evidence="6">
    <location>
        <position position="114"/>
    </location>
    <ligand>
        <name>substrate</name>
    </ligand>
</feature>
<feature type="binding site" evidence="6">
    <location>
        <position position="213"/>
    </location>
    <ligand>
        <name>substrate</name>
    </ligand>
</feature>
<dbReference type="GO" id="GO:0006508">
    <property type="term" value="P:proteolysis"/>
    <property type="evidence" value="ECO:0007669"/>
    <property type="project" value="UniProtKB-KW"/>
</dbReference>
<dbReference type="Pfam" id="PF02810">
    <property type="entry name" value="SEC-C"/>
    <property type="match status" value="1"/>
</dbReference>
<dbReference type="PRINTS" id="PR00599">
    <property type="entry name" value="MAPEPTIDASE"/>
</dbReference>
<protein>
    <recommendedName>
        <fullName evidence="6 7">Methionine aminopeptidase</fullName>
        <shortName evidence="6">MAP</shortName>
        <shortName evidence="6">MetAP</shortName>
        <ecNumber evidence="6 7">3.4.11.18</ecNumber>
    </recommendedName>
    <alternativeName>
        <fullName evidence="6">Peptidase M</fullName>
    </alternativeName>
</protein>
<dbReference type="SUPFAM" id="SSF55920">
    <property type="entry name" value="Creatinase/aminopeptidase"/>
    <property type="match status" value="1"/>
</dbReference>
<evidence type="ECO:0000256" key="7">
    <source>
        <dbReference type="RuleBase" id="RU003653"/>
    </source>
</evidence>
<name>A0A1G6KEQ2_9FIRM</name>
<dbReference type="InterPro" id="IPR004027">
    <property type="entry name" value="SEC_C_motif"/>
</dbReference>
<evidence type="ECO:0000256" key="5">
    <source>
        <dbReference type="ARBA" id="ARBA00022801"/>
    </source>
</evidence>
<accession>A0A1G6KEQ2</accession>
<evidence type="ECO:0000256" key="6">
    <source>
        <dbReference type="HAMAP-Rule" id="MF_01974"/>
    </source>
</evidence>
<dbReference type="InterPro" id="IPR000994">
    <property type="entry name" value="Pept_M24"/>
</dbReference>
<feature type="binding site" evidence="6">
    <location>
        <position position="143"/>
    </location>
    <ligand>
        <name>a divalent metal cation</name>
        <dbReference type="ChEBI" id="CHEBI:60240"/>
        <label>1</label>
    </ligand>
</feature>
<keyword evidence="5 6" id="KW-0378">Hydrolase</keyword>
<feature type="binding site" evidence="6">
    <location>
        <position position="239"/>
    </location>
    <ligand>
        <name>a divalent metal cation</name>
        <dbReference type="ChEBI" id="CHEBI:60240"/>
        <label>2</label>
        <note>catalytic</note>
    </ligand>
</feature>